<dbReference type="Proteomes" id="UP001153737">
    <property type="component" value="Chromosome 10"/>
</dbReference>
<dbReference type="GO" id="GO:0008154">
    <property type="term" value="P:actin polymerization or depolymerization"/>
    <property type="evidence" value="ECO:0007669"/>
    <property type="project" value="TreeGrafter"/>
</dbReference>
<dbReference type="SUPFAM" id="SSF47050">
    <property type="entry name" value="VHP, Villin headpiece domain"/>
    <property type="match status" value="1"/>
</dbReference>
<proteinExistence type="inferred from homology"/>
<evidence type="ECO:0000313" key="6">
    <source>
        <dbReference type="EMBL" id="CAH1117600.1"/>
    </source>
</evidence>
<dbReference type="PANTHER" id="PTHR11977:SF137">
    <property type="entry name" value="VILLIN-LIKE PROTEIN QUAIL"/>
    <property type="match status" value="1"/>
</dbReference>
<dbReference type="Pfam" id="PF00626">
    <property type="entry name" value="Gelsolin"/>
    <property type="match status" value="5"/>
</dbReference>
<dbReference type="InterPro" id="IPR007122">
    <property type="entry name" value="Villin/Gelsolin"/>
</dbReference>
<evidence type="ECO:0000259" key="5">
    <source>
        <dbReference type="PROSITE" id="PS51089"/>
    </source>
</evidence>
<keyword evidence="2" id="KW-0117">Actin capping</keyword>
<keyword evidence="4" id="KW-0009">Actin-binding</keyword>
<evidence type="ECO:0000256" key="2">
    <source>
        <dbReference type="ARBA" id="ARBA00022467"/>
    </source>
</evidence>
<protein>
    <recommendedName>
        <fullName evidence="5">HP domain-containing protein</fullName>
    </recommendedName>
</protein>
<dbReference type="EMBL" id="OU896716">
    <property type="protein sequence ID" value="CAH1117600.1"/>
    <property type="molecule type" value="Genomic_DNA"/>
</dbReference>
<dbReference type="PANTHER" id="PTHR11977">
    <property type="entry name" value="VILLIN"/>
    <property type="match status" value="1"/>
</dbReference>
<dbReference type="InterPro" id="IPR007123">
    <property type="entry name" value="Gelsolin-like_dom"/>
</dbReference>
<reference evidence="6" key="2">
    <citation type="submission" date="2022-10" db="EMBL/GenBank/DDBJ databases">
        <authorList>
            <consortium name="ENA_rothamsted_submissions"/>
            <consortium name="culmorum"/>
            <person name="King R."/>
        </authorList>
    </citation>
    <scope>NUCLEOTIDE SEQUENCE</scope>
</reference>
<name>A0A9P0GMJ5_PHACE</name>
<evidence type="ECO:0000256" key="3">
    <source>
        <dbReference type="ARBA" id="ARBA00022737"/>
    </source>
</evidence>
<dbReference type="FunFam" id="3.40.20.10:FF:000005">
    <property type="entry name" value="Gelsolin"/>
    <property type="match status" value="1"/>
</dbReference>
<dbReference type="OrthoDB" id="6375767at2759"/>
<dbReference type="PROSITE" id="PS51089">
    <property type="entry name" value="HP"/>
    <property type="match status" value="1"/>
</dbReference>
<dbReference type="PRINTS" id="PR00597">
    <property type="entry name" value="GELSOLIN"/>
</dbReference>
<dbReference type="InterPro" id="IPR029006">
    <property type="entry name" value="ADF-H/Gelsolin-like_dom_sf"/>
</dbReference>
<dbReference type="Gene3D" id="1.10.950.10">
    <property type="entry name" value="Villin headpiece domain"/>
    <property type="match status" value="1"/>
</dbReference>
<dbReference type="CDD" id="cd11293">
    <property type="entry name" value="gelsolin_S4_like"/>
    <property type="match status" value="1"/>
</dbReference>
<feature type="domain" description="HP" evidence="5">
    <location>
        <begin position="774"/>
        <end position="839"/>
    </location>
</feature>
<gene>
    <name evidence="6" type="ORF">PHAECO_LOCUS1986</name>
</gene>
<sequence length="839" mass="96390">MMKVFDLQHDDYDEIATNGVNCTIDAAFKKVRRTSAAFFIWKIEKMNVAAIPKDQYGIFYDTDAYIIYAASQKDQVCGTDTVSREIKGCTMEYHIHFWLGSQTNPDRSGVAAYKTVELDSYLNSCATQHRETEGNESPRFLSYFKNGMRIFRYEQIADCQDVRLYRVKGKRIPVLKEMSKVSWDFFNSADIFLMATRKNIFMWTGRAADAVEKLHATNIAIEMKEDLKLSNILFVDDGYEKTLKDDIKIEFNKYLPLENRLILPENHDADENGNYQRSTIKLYKCTENNGKYRVVELKSGPLSQKDLSAEDVFIIDHDIKGIWVWVGKKANDKERSEALRNARGFVKKKAYSSSTQVTRVVDGYEPCEFKMLFASWLDHTKGSAPKIIVSKYDADAMEDRPSLSAETQLIDDGAGSTTVWRVKQTSIVEVPKERHGVFFSGDCYIVLYTYHTASMGQKHLLYSWVGSHASQDEINSTIQKLDEIDDEMGQLGFQARIIQGRETAHLLQIFKGKFTIFKGKGSDYDETGKNLKSPSQYLLQVFGSTTYSSKAIQVSIKASSFNSNYCFVLKRGKKAFIWSGTYSTGDQREMAKGFAGKDIELVSEGKEKEDFFHLLGGKSPYSTQMMKTLSDPRPPRLFHCRSFNGSFTAQEMIFFGQKDLIPEHVMLLDTNDSIYMWIGNLASNEERKSSARTAMDYLQTDPSGRDMNIAVIHIKQEKEPPSFKGFFPTWDNTFWKDYKTFSRVRHDLEMKNVNTNGMDTNGVSNHDISCHSNFDQFDKYPVTILREPNDKLPARIDSLNKELHLTHDDFVSLFKMPYIEFEKLTRWKQQEMKKKVGLF</sequence>
<dbReference type="SUPFAM" id="SSF55753">
    <property type="entry name" value="Actin depolymerizing proteins"/>
    <property type="match status" value="6"/>
</dbReference>
<dbReference type="CDD" id="cd11288">
    <property type="entry name" value="gelsolin_S5_like"/>
    <property type="match status" value="1"/>
</dbReference>
<dbReference type="SMART" id="SM00262">
    <property type="entry name" value="GEL"/>
    <property type="match status" value="6"/>
</dbReference>
<dbReference type="AlphaFoldDB" id="A0A9P0GMJ5"/>
<dbReference type="Pfam" id="PF02209">
    <property type="entry name" value="VHP"/>
    <property type="match status" value="1"/>
</dbReference>
<comment type="similarity">
    <text evidence="1">Belongs to the villin/gelsolin family.</text>
</comment>
<dbReference type="GO" id="GO:0051693">
    <property type="term" value="P:actin filament capping"/>
    <property type="evidence" value="ECO:0007669"/>
    <property type="project" value="UniProtKB-KW"/>
</dbReference>
<keyword evidence="3" id="KW-0677">Repeat</keyword>
<dbReference type="CDD" id="cd11292">
    <property type="entry name" value="gelsolin_S3_like"/>
    <property type="match status" value="1"/>
</dbReference>
<dbReference type="Gene3D" id="3.40.20.10">
    <property type="entry name" value="Severin"/>
    <property type="match status" value="6"/>
</dbReference>
<dbReference type="InterPro" id="IPR003128">
    <property type="entry name" value="Villin_headpiece"/>
</dbReference>
<dbReference type="GO" id="GO:0005737">
    <property type="term" value="C:cytoplasm"/>
    <property type="evidence" value="ECO:0007669"/>
    <property type="project" value="TreeGrafter"/>
</dbReference>
<dbReference type="InterPro" id="IPR036886">
    <property type="entry name" value="Villin_headpiece_dom_sf"/>
</dbReference>
<dbReference type="GO" id="GO:0051015">
    <property type="term" value="F:actin filament binding"/>
    <property type="evidence" value="ECO:0007669"/>
    <property type="project" value="InterPro"/>
</dbReference>
<evidence type="ECO:0000256" key="4">
    <source>
        <dbReference type="ARBA" id="ARBA00023203"/>
    </source>
</evidence>
<keyword evidence="7" id="KW-1185">Reference proteome</keyword>
<evidence type="ECO:0000313" key="7">
    <source>
        <dbReference type="Proteomes" id="UP001153737"/>
    </source>
</evidence>
<dbReference type="SMART" id="SM00153">
    <property type="entry name" value="VHP"/>
    <property type="match status" value="1"/>
</dbReference>
<accession>A0A9P0GMJ5</accession>
<dbReference type="GO" id="GO:0015629">
    <property type="term" value="C:actin cytoskeleton"/>
    <property type="evidence" value="ECO:0007669"/>
    <property type="project" value="TreeGrafter"/>
</dbReference>
<organism evidence="6 7">
    <name type="scientific">Phaedon cochleariae</name>
    <name type="common">Mustard beetle</name>
    <dbReference type="NCBI Taxonomy" id="80249"/>
    <lineage>
        <taxon>Eukaryota</taxon>
        <taxon>Metazoa</taxon>
        <taxon>Ecdysozoa</taxon>
        <taxon>Arthropoda</taxon>
        <taxon>Hexapoda</taxon>
        <taxon>Insecta</taxon>
        <taxon>Pterygota</taxon>
        <taxon>Neoptera</taxon>
        <taxon>Endopterygota</taxon>
        <taxon>Coleoptera</taxon>
        <taxon>Polyphaga</taxon>
        <taxon>Cucujiformia</taxon>
        <taxon>Chrysomeloidea</taxon>
        <taxon>Chrysomelidae</taxon>
        <taxon>Chrysomelinae</taxon>
        <taxon>Chrysomelini</taxon>
        <taxon>Phaedon</taxon>
    </lineage>
</organism>
<evidence type="ECO:0000256" key="1">
    <source>
        <dbReference type="ARBA" id="ARBA00008418"/>
    </source>
</evidence>
<reference evidence="6" key="1">
    <citation type="submission" date="2022-01" db="EMBL/GenBank/DDBJ databases">
        <authorList>
            <person name="King R."/>
        </authorList>
    </citation>
    <scope>NUCLEOTIDE SEQUENCE</scope>
</reference>